<sequence length="223" mass="24159">MEWSGGSFLDRLAEPVREELLRLGATRTLPPGKRIFRQGGTDDHVEVIRRGFVKVTVADGHPERLVAVRLPGDIVGEFAAISGADRSATVTACGEVVSTVVSGREFRAFLARRPEAAAELTVEVGKRLRWSNVRRADFTTHPVDVRLARVLADLAEWAGVPARGGGVLIGVELSQPELAELIGAAEDSVQKALRTLRTAGLVRTGYRRVSVLDIERLRSHPGA</sequence>
<evidence type="ECO:0000259" key="4">
    <source>
        <dbReference type="PROSITE" id="PS50042"/>
    </source>
</evidence>
<dbReference type="GO" id="GO:0003700">
    <property type="term" value="F:DNA-binding transcription factor activity"/>
    <property type="evidence" value="ECO:0007669"/>
    <property type="project" value="TreeGrafter"/>
</dbReference>
<dbReference type="Pfam" id="PF00027">
    <property type="entry name" value="cNMP_binding"/>
    <property type="match status" value="1"/>
</dbReference>
<protein>
    <submittedName>
        <fullName evidence="6">Cyclic nucleotide-binding protein</fullName>
    </submittedName>
</protein>
<dbReference type="InterPro" id="IPR036390">
    <property type="entry name" value="WH_DNA-bd_sf"/>
</dbReference>
<name>A0A919N6F3_9ACTN</name>
<dbReference type="PROSITE" id="PS50042">
    <property type="entry name" value="CNMP_BINDING_3"/>
    <property type="match status" value="1"/>
</dbReference>
<dbReference type="InterPro" id="IPR000595">
    <property type="entry name" value="cNMP-bd_dom"/>
</dbReference>
<keyword evidence="3" id="KW-0804">Transcription</keyword>
<dbReference type="InterPro" id="IPR014710">
    <property type="entry name" value="RmlC-like_jellyroll"/>
</dbReference>
<dbReference type="SUPFAM" id="SSF51206">
    <property type="entry name" value="cAMP-binding domain-like"/>
    <property type="match status" value="1"/>
</dbReference>
<dbReference type="InterPro" id="IPR012318">
    <property type="entry name" value="HTH_CRP"/>
</dbReference>
<dbReference type="PROSITE" id="PS51063">
    <property type="entry name" value="HTH_CRP_2"/>
    <property type="match status" value="1"/>
</dbReference>
<evidence type="ECO:0000256" key="1">
    <source>
        <dbReference type="ARBA" id="ARBA00023015"/>
    </source>
</evidence>
<dbReference type="AlphaFoldDB" id="A0A919N6F3"/>
<dbReference type="SUPFAM" id="SSF46785">
    <property type="entry name" value="Winged helix' DNA-binding domain"/>
    <property type="match status" value="1"/>
</dbReference>
<dbReference type="GO" id="GO:0005829">
    <property type="term" value="C:cytosol"/>
    <property type="evidence" value="ECO:0007669"/>
    <property type="project" value="TreeGrafter"/>
</dbReference>
<dbReference type="CDD" id="cd00038">
    <property type="entry name" value="CAP_ED"/>
    <property type="match status" value="1"/>
</dbReference>
<evidence type="ECO:0000313" key="6">
    <source>
        <dbReference type="EMBL" id="GIF05191.1"/>
    </source>
</evidence>
<dbReference type="Gene3D" id="1.10.10.10">
    <property type="entry name" value="Winged helix-like DNA-binding domain superfamily/Winged helix DNA-binding domain"/>
    <property type="match status" value="1"/>
</dbReference>
<dbReference type="GO" id="GO:0003677">
    <property type="term" value="F:DNA binding"/>
    <property type="evidence" value="ECO:0007669"/>
    <property type="project" value="UniProtKB-KW"/>
</dbReference>
<dbReference type="SMART" id="SM00100">
    <property type="entry name" value="cNMP"/>
    <property type="match status" value="1"/>
</dbReference>
<organism evidence="6 7">
    <name type="scientific">Actinoplanes siamensis</name>
    <dbReference type="NCBI Taxonomy" id="1223317"/>
    <lineage>
        <taxon>Bacteria</taxon>
        <taxon>Bacillati</taxon>
        <taxon>Actinomycetota</taxon>
        <taxon>Actinomycetes</taxon>
        <taxon>Micromonosporales</taxon>
        <taxon>Micromonosporaceae</taxon>
        <taxon>Actinoplanes</taxon>
    </lineage>
</organism>
<dbReference type="RefSeq" id="WP_203679738.1">
    <property type="nucleotide sequence ID" value="NZ_BOMW01000024.1"/>
</dbReference>
<dbReference type="Pfam" id="PF13545">
    <property type="entry name" value="HTH_Crp_2"/>
    <property type="match status" value="1"/>
</dbReference>
<dbReference type="Proteomes" id="UP000629619">
    <property type="component" value="Unassembled WGS sequence"/>
</dbReference>
<keyword evidence="1" id="KW-0805">Transcription regulation</keyword>
<gene>
    <name evidence="6" type="ORF">Asi03nite_27290</name>
</gene>
<feature type="domain" description="HTH crp-type" evidence="5">
    <location>
        <begin position="141"/>
        <end position="215"/>
    </location>
</feature>
<dbReference type="PANTHER" id="PTHR24567:SF68">
    <property type="entry name" value="DNA-BINDING TRANSCRIPTIONAL DUAL REGULATOR CRP"/>
    <property type="match status" value="1"/>
</dbReference>
<keyword evidence="7" id="KW-1185">Reference proteome</keyword>
<dbReference type="InterPro" id="IPR050397">
    <property type="entry name" value="Env_Response_Regulators"/>
</dbReference>
<evidence type="ECO:0000313" key="7">
    <source>
        <dbReference type="Proteomes" id="UP000629619"/>
    </source>
</evidence>
<dbReference type="EMBL" id="BOMW01000024">
    <property type="protein sequence ID" value="GIF05191.1"/>
    <property type="molecule type" value="Genomic_DNA"/>
</dbReference>
<evidence type="ECO:0000256" key="2">
    <source>
        <dbReference type="ARBA" id="ARBA00023125"/>
    </source>
</evidence>
<dbReference type="PANTHER" id="PTHR24567">
    <property type="entry name" value="CRP FAMILY TRANSCRIPTIONAL REGULATORY PROTEIN"/>
    <property type="match status" value="1"/>
</dbReference>
<evidence type="ECO:0000256" key="3">
    <source>
        <dbReference type="ARBA" id="ARBA00023163"/>
    </source>
</evidence>
<keyword evidence="2" id="KW-0238">DNA-binding</keyword>
<dbReference type="InterPro" id="IPR018490">
    <property type="entry name" value="cNMP-bd_dom_sf"/>
</dbReference>
<reference evidence="6" key="1">
    <citation type="submission" date="2021-01" db="EMBL/GenBank/DDBJ databases">
        <title>Whole genome shotgun sequence of Actinoplanes siamensis NBRC 109076.</title>
        <authorList>
            <person name="Komaki H."/>
            <person name="Tamura T."/>
        </authorList>
    </citation>
    <scope>NUCLEOTIDE SEQUENCE</scope>
    <source>
        <strain evidence="6">NBRC 109076</strain>
    </source>
</reference>
<dbReference type="InterPro" id="IPR036388">
    <property type="entry name" value="WH-like_DNA-bd_sf"/>
</dbReference>
<feature type="domain" description="Cyclic nucleotide-binding" evidence="4">
    <location>
        <begin position="8"/>
        <end position="127"/>
    </location>
</feature>
<comment type="caution">
    <text evidence="6">The sequence shown here is derived from an EMBL/GenBank/DDBJ whole genome shotgun (WGS) entry which is preliminary data.</text>
</comment>
<accession>A0A919N6F3</accession>
<evidence type="ECO:0000259" key="5">
    <source>
        <dbReference type="PROSITE" id="PS51063"/>
    </source>
</evidence>
<dbReference type="Gene3D" id="2.60.120.10">
    <property type="entry name" value="Jelly Rolls"/>
    <property type="match status" value="1"/>
</dbReference>
<proteinExistence type="predicted"/>